<dbReference type="InterPro" id="IPR050098">
    <property type="entry name" value="TFPI/VKTCI-like"/>
</dbReference>
<comment type="caution">
    <text evidence="5">The sequence shown here is derived from an EMBL/GenBank/DDBJ whole genome shotgun (WGS) entry which is preliminary data.</text>
</comment>
<dbReference type="PROSITE" id="PS00280">
    <property type="entry name" value="BPTI_KUNITZ_1"/>
    <property type="match status" value="1"/>
</dbReference>
<keyword evidence="2" id="KW-0722">Serine protease inhibitor</keyword>
<evidence type="ECO:0000256" key="1">
    <source>
        <dbReference type="ARBA" id="ARBA00022690"/>
    </source>
</evidence>
<proteinExistence type="predicted"/>
<dbReference type="GO" id="GO:0004867">
    <property type="term" value="F:serine-type endopeptidase inhibitor activity"/>
    <property type="evidence" value="ECO:0007669"/>
    <property type="project" value="UniProtKB-KW"/>
</dbReference>
<keyword evidence="1" id="KW-0646">Protease inhibitor</keyword>
<dbReference type="Gene3D" id="4.10.410.10">
    <property type="entry name" value="Pancreatic trypsin inhibitor Kunitz domain"/>
    <property type="match status" value="1"/>
</dbReference>
<feature type="signal peptide" evidence="3">
    <location>
        <begin position="1"/>
        <end position="17"/>
    </location>
</feature>
<dbReference type="CDD" id="cd00109">
    <property type="entry name" value="Kunitz-type"/>
    <property type="match status" value="1"/>
</dbReference>
<evidence type="ECO:0000256" key="2">
    <source>
        <dbReference type="ARBA" id="ARBA00022900"/>
    </source>
</evidence>
<feature type="domain" description="BPTI/Kunitz inhibitor" evidence="4">
    <location>
        <begin position="22"/>
        <end position="72"/>
    </location>
</feature>
<gene>
    <name evidence="5" type="ORF">GCK32_019235</name>
</gene>
<evidence type="ECO:0000259" key="4">
    <source>
        <dbReference type="PROSITE" id="PS50279"/>
    </source>
</evidence>
<dbReference type="InterPro" id="IPR036880">
    <property type="entry name" value="Kunitz_BPTI_sf"/>
</dbReference>
<organism evidence="5 6">
    <name type="scientific">Trichostrongylus colubriformis</name>
    <name type="common">Black scour worm</name>
    <dbReference type="NCBI Taxonomy" id="6319"/>
    <lineage>
        <taxon>Eukaryota</taxon>
        <taxon>Metazoa</taxon>
        <taxon>Ecdysozoa</taxon>
        <taxon>Nematoda</taxon>
        <taxon>Chromadorea</taxon>
        <taxon>Rhabditida</taxon>
        <taxon>Rhabditina</taxon>
        <taxon>Rhabditomorpha</taxon>
        <taxon>Strongyloidea</taxon>
        <taxon>Trichostrongylidae</taxon>
        <taxon>Trichostrongylus</taxon>
    </lineage>
</organism>
<dbReference type="SMART" id="SM00131">
    <property type="entry name" value="KU"/>
    <property type="match status" value="1"/>
</dbReference>
<dbReference type="InterPro" id="IPR020901">
    <property type="entry name" value="Prtase_inh_Kunz-CS"/>
</dbReference>
<dbReference type="Proteomes" id="UP001331761">
    <property type="component" value="Unassembled WGS sequence"/>
</dbReference>
<dbReference type="GO" id="GO:0005615">
    <property type="term" value="C:extracellular space"/>
    <property type="evidence" value="ECO:0007669"/>
    <property type="project" value="TreeGrafter"/>
</dbReference>
<protein>
    <submittedName>
        <fullName evidence="5">Kunitz/Bovine pancreatic trypsin inhibitor domain protein</fullName>
    </submittedName>
</protein>
<dbReference type="PANTHER" id="PTHR10083">
    <property type="entry name" value="KUNITZ-TYPE PROTEASE INHIBITOR-RELATED"/>
    <property type="match status" value="1"/>
</dbReference>
<evidence type="ECO:0000313" key="5">
    <source>
        <dbReference type="EMBL" id="KAK5977565.1"/>
    </source>
</evidence>
<dbReference type="InterPro" id="IPR002223">
    <property type="entry name" value="Kunitz_BPTI"/>
</dbReference>
<accession>A0AAN8FDT4</accession>
<dbReference type="PANTHER" id="PTHR10083:SF373">
    <property type="entry name" value="SERINE PEPTIDASE INHIBITOR, KUNITZ TYPE, 2"/>
    <property type="match status" value="1"/>
</dbReference>
<dbReference type="Pfam" id="PF00014">
    <property type="entry name" value="Kunitz_BPTI"/>
    <property type="match status" value="1"/>
</dbReference>
<dbReference type="AlphaFoldDB" id="A0AAN8FDT4"/>
<dbReference type="SUPFAM" id="SSF57362">
    <property type="entry name" value="BPTI-like"/>
    <property type="match status" value="1"/>
</dbReference>
<name>A0AAN8FDT4_TRICO</name>
<dbReference type="PROSITE" id="PS50279">
    <property type="entry name" value="BPTI_KUNITZ_2"/>
    <property type="match status" value="1"/>
</dbReference>
<reference evidence="5 6" key="1">
    <citation type="submission" date="2019-10" db="EMBL/GenBank/DDBJ databases">
        <title>Assembly and Annotation for the nematode Trichostrongylus colubriformis.</title>
        <authorList>
            <person name="Martin J."/>
        </authorList>
    </citation>
    <scope>NUCLEOTIDE SEQUENCE [LARGE SCALE GENOMIC DNA]</scope>
    <source>
        <strain evidence="5">G859</strain>
        <tissue evidence="5">Whole worm</tissue>
    </source>
</reference>
<feature type="chain" id="PRO_5042997786" evidence="3">
    <location>
        <begin position="18"/>
        <end position="78"/>
    </location>
</feature>
<sequence>MKLIVVLLIVLVGNALSLKKRCMNKIDAERCGRVEIRYAYDSKIGKCTEFVWGGCQRNGNNFRTIHQCVKTCQNSTSY</sequence>
<keyword evidence="6" id="KW-1185">Reference proteome</keyword>
<dbReference type="EMBL" id="WIXE01010449">
    <property type="protein sequence ID" value="KAK5977565.1"/>
    <property type="molecule type" value="Genomic_DNA"/>
</dbReference>
<evidence type="ECO:0000313" key="6">
    <source>
        <dbReference type="Proteomes" id="UP001331761"/>
    </source>
</evidence>
<keyword evidence="3" id="KW-0732">Signal</keyword>
<evidence type="ECO:0000256" key="3">
    <source>
        <dbReference type="SAM" id="SignalP"/>
    </source>
</evidence>